<comment type="subunit">
    <text evidence="8">Homodimer. Binds to stalled ribosomes, contacting rRNA.</text>
</comment>
<dbReference type="GO" id="GO:0004519">
    <property type="term" value="F:endonuclease activity"/>
    <property type="evidence" value="ECO:0007669"/>
    <property type="project" value="UniProtKB-UniRule"/>
</dbReference>
<dbReference type="InterPro" id="IPR000432">
    <property type="entry name" value="DNA_mismatch_repair_MutS_C"/>
</dbReference>
<comment type="function">
    <text evidence="8">Endonuclease that is involved in the suppression of homologous recombination and thus may have a key role in the control of bacterial genetic diversity.</text>
</comment>
<dbReference type="Gene3D" id="3.40.50.300">
    <property type="entry name" value="P-loop containing nucleotide triphosphate hydrolases"/>
    <property type="match status" value="1"/>
</dbReference>
<dbReference type="CDD" id="cd03280">
    <property type="entry name" value="ABC_MutS2"/>
    <property type="match status" value="1"/>
</dbReference>
<dbReference type="InterPro" id="IPR045076">
    <property type="entry name" value="MutS"/>
</dbReference>
<gene>
    <name evidence="8" type="primary">mutS2</name>
    <name evidence="8" type="synonym">rqcU</name>
    <name evidence="11" type="ORF">H8702_03420</name>
</gene>
<keyword evidence="3 8" id="KW-0547">Nucleotide-binding</keyword>
<dbReference type="NCBIfam" id="TIGR01069">
    <property type="entry name" value="mutS2"/>
    <property type="match status" value="1"/>
</dbReference>
<dbReference type="EMBL" id="JACRTL010000001">
    <property type="protein sequence ID" value="MBC8610175.1"/>
    <property type="molecule type" value="Genomic_DNA"/>
</dbReference>
<evidence type="ECO:0000256" key="8">
    <source>
        <dbReference type="HAMAP-Rule" id="MF_00092"/>
    </source>
</evidence>
<dbReference type="GO" id="GO:0019843">
    <property type="term" value="F:rRNA binding"/>
    <property type="evidence" value="ECO:0007669"/>
    <property type="project" value="UniProtKB-UniRule"/>
</dbReference>
<dbReference type="Gene3D" id="3.30.1370.110">
    <property type="match status" value="1"/>
</dbReference>
<accession>A0A8J6PH86</accession>
<dbReference type="SMART" id="SM00534">
    <property type="entry name" value="MUTSac"/>
    <property type="match status" value="1"/>
</dbReference>
<comment type="similarity">
    <text evidence="8">Belongs to the DNA mismatch repair MutS family. MutS2 subfamily.</text>
</comment>
<dbReference type="PANTHER" id="PTHR48466:SF2">
    <property type="entry name" value="OS10G0509000 PROTEIN"/>
    <property type="match status" value="1"/>
</dbReference>
<dbReference type="Pfam" id="PF20297">
    <property type="entry name" value="MSSS"/>
    <property type="match status" value="1"/>
</dbReference>
<evidence type="ECO:0000256" key="4">
    <source>
        <dbReference type="ARBA" id="ARBA00022801"/>
    </source>
</evidence>
<dbReference type="GO" id="GO:0045910">
    <property type="term" value="P:negative regulation of DNA recombination"/>
    <property type="evidence" value="ECO:0007669"/>
    <property type="project" value="InterPro"/>
</dbReference>
<organism evidence="11 12">
    <name type="scientific">Massiliimalia timonensis</name>
    <dbReference type="NCBI Taxonomy" id="1987501"/>
    <lineage>
        <taxon>Bacteria</taxon>
        <taxon>Bacillati</taxon>
        <taxon>Bacillota</taxon>
        <taxon>Clostridia</taxon>
        <taxon>Eubacteriales</taxon>
        <taxon>Oscillospiraceae</taxon>
        <taxon>Massiliimalia</taxon>
    </lineage>
</organism>
<dbReference type="Pfam" id="PF00488">
    <property type="entry name" value="MutS_V"/>
    <property type="match status" value="1"/>
</dbReference>
<dbReference type="EC" id="3.1.-.-" evidence="8"/>
<dbReference type="GO" id="GO:0140664">
    <property type="term" value="F:ATP-dependent DNA damage sensor activity"/>
    <property type="evidence" value="ECO:0007669"/>
    <property type="project" value="InterPro"/>
</dbReference>
<dbReference type="GO" id="GO:0006298">
    <property type="term" value="P:mismatch repair"/>
    <property type="evidence" value="ECO:0007669"/>
    <property type="project" value="InterPro"/>
</dbReference>
<keyword evidence="7 8" id="KW-0238">DNA-binding</keyword>
<evidence type="ECO:0000256" key="7">
    <source>
        <dbReference type="ARBA" id="ARBA00023125"/>
    </source>
</evidence>
<keyword evidence="2 8" id="KW-0699">rRNA-binding</keyword>
<dbReference type="RefSeq" id="WP_154824509.1">
    <property type="nucleotide sequence ID" value="NZ_JACRTL010000001.1"/>
</dbReference>
<evidence type="ECO:0000256" key="1">
    <source>
        <dbReference type="ARBA" id="ARBA00022722"/>
    </source>
</evidence>
<dbReference type="Proteomes" id="UP000632659">
    <property type="component" value="Unassembled WGS sequence"/>
</dbReference>
<comment type="caution">
    <text evidence="11">The sequence shown here is derived from an EMBL/GenBank/DDBJ whole genome shotgun (WGS) entry which is preliminary data.</text>
</comment>
<feature type="domain" description="Smr" evidence="10">
    <location>
        <begin position="718"/>
        <end position="793"/>
    </location>
</feature>
<dbReference type="InterPro" id="IPR036063">
    <property type="entry name" value="Smr_dom_sf"/>
</dbReference>
<dbReference type="FunFam" id="3.40.50.300:FF:000830">
    <property type="entry name" value="Endonuclease MutS2"/>
    <property type="match status" value="1"/>
</dbReference>
<evidence type="ECO:0000313" key="12">
    <source>
        <dbReference type="Proteomes" id="UP000632659"/>
    </source>
</evidence>
<dbReference type="GO" id="GO:0016887">
    <property type="term" value="F:ATP hydrolysis activity"/>
    <property type="evidence" value="ECO:0007669"/>
    <property type="project" value="InterPro"/>
</dbReference>
<protein>
    <recommendedName>
        <fullName evidence="8">Endonuclease MutS2</fullName>
        <ecNumber evidence="8">3.1.-.-</ecNumber>
    </recommendedName>
    <alternativeName>
        <fullName evidence="8">Ribosome-associated protein quality control-upstream factor</fullName>
        <shortName evidence="8">RQC-upstream factor</shortName>
        <shortName evidence="8">RqcU</shortName>
        <ecNumber evidence="8">3.6.4.-</ecNumber>
    </alternativeName>
</protein>
<dbReference type="SMART" id="SM00533">
    <property type="entry name" value="MUTSd"/>
    <property type="match status" value="1"/>
</dbReference>
<name>A0A8J6PH86_9FIRM</name>
<evidence type="ECO:0000313" key="11">
    <source>
        <dbReference type="EMBL" id="MBC8610175.1"/>
    </source>
</evidence>
<dbReference type="InterPro" id="IPR005747">
    <property type="entry name" value="MutS2"/>
</dbReference>
<evidence type="ECO:0000256" key="3">
    <source>
        <dbReference type="ARBA" id="ARBA00022741"/>
    </source>
</evidence>
<dbReference type="HAMAP" id="MF_00092">
    <property type="entry name" value="MutS2"/>
    <property type="match status" value="1"/>
</dbReference>
<feature type="compositionally biased region" description="Polar residues" evidence="9">
    <location>
        <begin position="625"/>
        <end position="635"/>
    </location>
</feature>
<keyword evidence="12" id="KW-1185">Reference proteome</keyword>
<dbReference type="GO" id="GO:0072344">
    <property type="term" value="P:rescue of stalled ribosome"/>
    <property type="evidence" value="ECO:0007669"/>
    <property type="project" value="UniProtKB-UniRule"/>
</dbReference>
<evidence type="ECO:0000256" key="9">
    <source>
        <dbReference type="SAM" id="MobiDB-lite"/>
    </source>
</evidence>
<dbReference type="GO" id="GO:0043023">
    <property type="term" value="F:ribosomal large subunit binding"/>
    <property type="evidence" value="ECO:0007669"/>
    <property type="project" value="UniProtKB-UniRule"/>
</dbReference>
<dbReference type="SUPFAM" id="SSF160443">
    <property type="entry name" value="SMR domain-like"/>
    <property type="match status" value="1"/>
</dbReference>
<dbReference type="GO" id="GO:0005524">
    <property type="term" value="F:ATP binding"/>
    <property type="evidence" value="ECO:0007669"/>
    <property type="project" value="UniProtKB-UniRule"/>
</dbReference>
<dbReference type="PIRSF" id="PIRSF005814">
    <property type="entry name" value="MutS_YshD"/>
    <property type="match status" value="1"/>
</dbReference>
<feature type="binding site" evidence="8">
    <location>
        <begin position="334"/>
        <end position="341"/>
    </location>
    <ligand>
        <name>ATP</name>
        <dbReference type="ChEBI" id="CHEBI:30616"/>
    </ligand>
</feature>
<keyword evidence="5 8" id="KW-0067">ATP-binding</keyword>
<feature type="region of interest" description="Disordered" evidence="9">
    <location>
        <begin position="606"/>
        <end position="635"/>
    </location>
</feature>
<dbReference type="GO" id="GO:0030983">
    <property type="term" value="F:mismatched DNA binding"/>
    <property type="evidence" value="ECO:0007669"/>
    <property type="project" value="InterPro"/>
</dbReference>
<evidence type="ECO:0000256" key="5">
    <source>
        <dbReference type="ARBA" id="ARBA00022840"/>
    </source>
</evidence>
<keyword evidence="6 8" id="KW-0694">RNA-binding</keyword>
<keyword evidence="8 11" id="KW-0255">Endonuclease</keyword>
<dbReference type="EC" id="3.6.4.-" evidence="8"/>
<keyword evidence="4 8" id="KW-0378">Hydrolase</keyword>
<evidence type="ECO:0000256" key="2">
    <source>
        <dbReference type="ARBA" id="ARBA00022730"/>
    </source>
</evidence>
<evidence type="ECO:0000256" key="6">
    <source>
        <dbReference type="ARBA" id="ARBA00022884"/>
    </source>
</evidence>
<evidence type="ECO:0000259" key="10">
    <source>
        <dbReference type="PROSITE" id="PS50828"/>
    </source>
</evidence>
<dbReference type="InterPro" id="IPR002625">
    <property type="entry name" value="Smr_dom"/>
</dbReference>
<dbReference type="PROSITE" id="PS00486">
    <property type="entry name" value="DNA_MISMATCH_REPAIR_2"/>
    <property type="match status" value="1"/>
</dbReference>
<dbReference type="PANTHER" id="PTHR48466">
    <property type="entry name" value="OS10G0509000 PROTEIN-RELATED"/>
    <property type="match status" value="1"/>
</dbReference>
<dbReference type="InterPro" id="IPR036187">
    <property type="entry name" value="DNA_mismatch_repair_MutS_sf"/>
</dbReference>
<dbReference type="InterPro" id="IPR046893">
    <property type="entry name" value="MSSS"/>
</dbReference>
<dbReference type="SUPFAM" id="SSF48334">
    <property type="entry name" value="DNA repair protein MutS, domain III"/>
    <property type="match status" value="1"/>
</dbReference>
<sequence>MIISEKYCKALELDKILQELAEYTCCDYARSRALAIRPFTNLRIVQDEVEKTNDAFLLSSKFGTPSFANLKDPADSLKLGEAGGMMSLPAFINIAEILRQTRLLCEWIRQCQNMPNRLSDIFSYLEPNKTLEDRIRAVVVSDDRIDDFASVELADIRRKITSTQAKAKQNIEKIIRSSKYQKALQENLVTIRDGRFVIPVKAEYKAEIPGLVHDTSSSGATLFVEPMAVVEANNEIRVLELKEKAEIERILYELSAMCAEHKENILSNFDVVITLNLYFAKSHLAAKMNAMMPQIVDSGEIVLKKARHPLIAKEEVVPVNVELGSKYHTLVVTGPNTGGKTVTLKTVGLLTLMTMCGLLIPVSDESVVSVFRKVLVDIGDEQSIEQSLSTFSAHMTNIVSILKEADEHTLTLVDELGSGTDPVEGAALAISVLEELRAKGSVTAATTHYPELKVYAIETEDVENACCEFDVKTLRPTYRLLIGVPGRSNAFAISRRLGLSEQVLQKAQALISHQDKQLETVIDRLENSRQEFEEKYQEYNQKVYEYRNRTQLVEEEKQKLEKQKEQVLESAREQARKIVETVKLQSQNLMDELDELRRQKDQADFSKKAAQAKSQLKGQLDRLHNQANPVSTRTNEGYILPRPLKRGDDVLIVDLDKRATVLEEADRSGNIMVQAGIMKIRVKVDNLRLLKKENPYKPTGRTMRSVAKAAQRSASTEIDLRGQTVEEALMEVDFFIDRSIMNHLEQITIIHGKGTGALRSAIHSHLKKHKSIKSFRLGTFGEGEAGVTIVQLK</sequence>
<comment type="function">
    <text evidence="8">Acts as a ribosome collision sensor, splitting the ribosome into its 2 subunits. Detects stalled/collided 70S ribosomes which it binds and splits by an ATP-hydrolysis driven conformational change. Acts upstream of the ribosome quality control system (RQC), a ribosome-associated complex that mediates the extraction of incompletely synthesized nascent chains from stalled ribosomes and their subsequent degradation. Probably generates substrates for RQC.</text>
</comment>
<reference evidence="11" key="1">
    <citation type="submission" date="2020-08" db="EMBL/GenBank/DDBJ databases">
        <title>Genome public.</title>
        <authorList>
            <person name="Liu C."/>
            <person name="Sun Q."/>
        </authorList>
    </citation>
    <scope>NUCLEOTIDE SEQUENCE</scope>
    <source>
        <strain evidence="11">NSJ-15</strain>
    </source>
</reference>
<dbReference type="Pfam" id="PF01713">
    <property type="entry name" value="Smr"/>
    <property type="match status" value="1"/>
</dbReference>
<proteinExistence type="inferred from homology"/>
<keyword evidence="1 8" id="KW-0540">Nuclease</keyword>
<dbReference type="PROSITE" id="PS50828">
    <property type="entry name" value="SMR"/>
    <property type="match status" value="1"/>
</dbReference>
<dbReference type="AlphaFoldDB" id="A0A8J6PH86"/>
<dbReference type="InterPro" id="IPR007696">
    <property type="entry name" value="DNA_mismatch_repair_MutS_core"/>
</dbReference>
<dbReference type="SUPFAM" id="SSF52540">
    <property type="entry name" value="P-loop containing nucleoside triphosphate hydrolases"/>
    <property type="match status" value="1"/>
</dbReference>
<dbReference type="SMART" id="SM00463">
    <property type="entry name" value="SMR"/>
    <property type="match status" value="1"/>
</dbReference>
<dbReference type="InterPro" id="IPR027417">
    <property type="entry name" value="P-loop_NTPase"/>
</dbReference>